<keyword evidence="4" id="KW-1185">Reference proteome</keyword>
<dbReference type="Pfam" id="PF04389">
    <property type="entry name" value="Peptidase_M28"/>
    <property type="match status" value="1"/>
</dbReference>
<evidence type="ECO:0000256" key="1">
    <source>
        <dbReference type="SAM" id="SignalP"/>
    </source>
</evidence>
<proteinExistence type="predicted"/>
<dbReference type="Gene3D" id="3.50.30.30">
    <property type="match status" value="1"/>
</dbReference>
<feature type="domain" description="Peptidase M28" evidence="2">
    <location>
        <begin position="297"/>
        <end position="374"/>
    </location>
</feature>
<dbReference type="RefSeq" id="WP_179529693.1">
    <property type="nucleotide sequence ID" value="NZ_BAAAPP010000002.1"/>
</dbReference>
<protein>
    <recommendedName>
        <fullName evidence="2">Peptidase M28 domain-containing protein</fullName>
    </recommendedName>
</protein>
<dbReference type="EMBL" id="JACBZI010000001">
    <property type="protein sequence ID" value="NYI08602.1"/>
    <property type="molecule type" value="Genomic_DNA"/>
</dbReference>
<sequence length="524" mass="56377">MTHLLSRPVVVLLGALVALVLAAGSLPAGAVSPAARGAVDGPSREAAAVTSVVEPSRRDMLRTVKDLVALSPRKTGTAKGRAAARYVAQRFRAAGMDEVFMEKSTSYSWRVRHDSLRVAGERIDQTPISFSFITGPTGTGRRSLGREGLTAPVVDLGGLSTTEIATLDLSGKIALVDVKFLTPLAALSPLMEFIHDPFGEIIDAQTLLTPNPYITSLSQTIDALQLAGAAGMIGVLADYFDSNEYHNEYYRRSPMTIPGYWVTRGEAVRLRELLATDPRATMRLDIVRREVTAYQPIGILRGRTDETIMVQSHHDSMGPGAVEDGTGTAEVIALADHYGSLARQPGAQLRDKTLMFTTFETHFTGYQAHMHFVEKYVDDPASPYDIVLNDTIEHVARKGQVAADGTLLLLDESEPRGFFENIAADGKVMLARSIVEHGMNATTILNGTVMTPVGVPTDASFTMVAGVPTVSLIAGPIYLYDSADTMAAVDKRSMVPVFRVNRDVIEWAEQTPAALIGLPTGVLG</sequence>
<keyword evidence="1" id="KW-0732">Signal</keyword>
<evidence type="ECO:0000259" key="2">
    <source>
        <dbReference type="Pfam" id="PF04389"/>
    </source>
</evidence>
<dbReference type="SUPFAM" id="SSF53187">
    <property type="entry name" value="Zn-dependent exopeptidases"/>
    <property type="match status" value="1"/>
</dbReference>
<reference evidence="3 4" key="1">
    <citation type="submission" date="2020-07" db="EMBL/GenBank/DDBJ databases">
        <title>Sequencing the genomes of 1000 actinobacteria strains.</title>
        <authorList>
            <person name="Klenk H.-P."/>
        </authorList>
    </citation>
    <scope>NUCLEOTIDE SEQUENCE [LARGE SCALE GENOMIC DNA]</scope>
    <source>
        <strain evidence="3 4">DSM 18248</strain>
    </source>
</reference>
<dbReference type="AlphaFoldDB" id="A0A7Z0C1V0"/>
<name>A0A7Z0C1V0_9ACTN</name>
<evidence type="ECO:0000313" key="4">
    <source>
        <dbReference type="Proteomes" id="UP000537326"/>
    </source>
</evidence>
<dbReference type="Proteomes" id="UP000537326">
    <property type="component" value="Unassembled WGS sequence"/>
</dbReference>
<feature type="chain" id="PRO_5031065153" description="Peptidase M28 domain-containing protein" evidence="1">
    <location>
        <begin position="31"/>
        <end position="524"/>
    </location>
</feature>
<accession>A0A7Z0C1V0</accession>
<feature type="signal peptide" evidence="1">
    <location>
        <begin position="1"/>
        <end position="30"/>
    </location>
</feature>
<gene>
    <name evidence="3" type="ORF">BKA05_000117</name>
</gene>
<dbReference type="Gene3D" id="3.40.630.10">
    <property type="entry name" value="Zn peptidases"/>
    <property type="match status" value="1"/>
</dbReference>
<dbReference type="InterPro" id="IPR007484">
    <property type="entry name" value="Peptidase_M28"/>
</dbReference>
<comment type="caution">
    <text evidence="3">The sequence shown here is derived from an EMBL/GenBank/DDBJ whole genome shotgun (WGS) entry which is preliminary data.</text>
</comment>
<evidence type="ECO:0000313" key="3">
    <source>
        <dbReference type="EMBL" id="NYI08602.1"/>
    </source>
</evidence>
<organism evidence="3 4">
    <name type="scientific">Nocardioides marinus</name>
    <dbReference type="NCBI Taxonomy" id="374514"/>
    <lineage>
        <taxon>Bacteria</taxon>
        <taxon>Bacillati</taxon>
        <taxon>Actinomycetota</taxon>
        <taxon>Actinomycetes</taxon>
        <taxon>Propionibacteriales</taxon>
        <taxon>Nocardioidaceae</taxon>
        <taxon>Nocardioides</taxon>
    </lineage>
</organism>